<dbReference type="SUPFAM" id="SSF54427">
    <property type="entry name" value="NTF2-like"/>
    <property type="match status" value="1"/>
</dbReference>
<accession>A0A8F3E175</accession>
<accession>A0A149VYW0</accession>
<comment type="subcellular location">
    <subcellularLocation>
        <location evidence="1">Membrane</location>
        <topology evidence="1">Single-pass membrane protein</topology>
    </subcellularLocation>
</comment>
<evidence type="ECO:0000256" key="2">
    <source>
        <dbReference type="ARBA" id="ARBA00022692"/>
    </source>
</evidence>
<evidence type="ECO:0000313" key="10">
    <source>
        <dbReference type="Proteomes" id="UP000075653"/>
    </source>
</evidence>
<gene>
    <name evidence="8" type="ORF">FEMY_13800</name>
    <name evidence="9" type="ORF">JZL65_00685</name>
</gene>
<dbReference type="GO" id="GO:0016020">
    <property type="term" value="C:membrane"/>
    <property type="evidence" value="ECO:0007669"/>
    <property type="project" value="UniProtKB-SubCell"/>
</dbReference>
<dbReference type="Proteomes" id="UP000683551">
    <property type="component" value="Chromosome"/>
</dbReference>
<dbReference type="Proteomes" id="UP000075653">
    <property type="component" value="Unassembled WGS sequence"/>
</dbReference>
<evidence type="ECO:0000256" key="4">
    <source>
        <dbReference type="ARBA" id="ARBA00023136"/>
    </source>
</evidence>
<evidence type="ECO:0000313" key="8">
    <source>
        <dbReference type="EMBL" id="KXW58084.1"/>
    </source>
</evidence>
<reference evidence="8 10" key="1">
    <citation type="submission" date="2016-01" db="EMBL/GenBank/DDBJ databases">
        <title>Genome sequence of the acidophilic iron oxidising Ferrovum strain Z-31.</title>
        <authorList>
            <person name="Poehlein A."/>
            <person name="Ullrich S.R."/>
            <person name="Schloemann M."/>
            <person name="Muehling M."/>
            <person name="Daniel R."/>
        </authorList>
    </citation>
    <scope>NUCLEOTIDE SEQUENCE [LARGE SCALE GENOMIC DNA]</scope>
    <source>
        <strain evidence="8 10">Z-31</strain>
    </source>
</reference>
<dbReference type="OrthoDB" id="9154451at2"/>
<dbReference type="EMBL" id="CP071137">
    <property type="protein sequence ID" value="QWY77639.1"/>
    <property type="molecule type" value="Genomic_DNA"/>
</dbReference>
<evidence type="ECO:0000256" key="3">
    <source>
        <dbReference type="ARBA" id="ARBA00022989"/>
    </source>
</evidence>
<dbReference type="CDD" id="cd16425">
    <property type="entry name" value="TrbF"/>
    <property type="match status" value="1"/>
</dbReference>
<dbReference type="RefSeq" id="WP_031597199.1">
    <property type="nucleotide sequence ID" value="NZ_CP053675.1"/>
</dbReference>
<proteinExistence type="predicted"/>
<dbReference type="InterPro" id="IPR035658">
    <property type="entry name" value="TrbF"/>
</dbReference>
<feature type="domain" description="Bacterial virulence protein VirB8" evidence="7">
    <location>
        <begin position="27"/>
        <end position="226"/>
    </location>
</feature>
<organism evidence="8 10">
    <name type="scientific">Ferrovum myxofaciens</name>
    <dbReference type="NCBI Taxonomy" id="416213"/>
    <lineage>
        <taxon>Bacteria</taxon>
        <taxon>Pseudomonadati</taxon>
        <taxon>Pseudomonadota</taxon>
        <taxon>Betaproteobacteria</taxon>
        <taxon>Ferrovales</taxon>
        <taxon>Ferrovaceae</taxon>
        <taxon>Ferrovum</taxon>
    </lineage>
</organism>
<reference evidence="9" key="2">
    <citation type="submission" date="2021-02" db="EMBL/GenBank/DDBJ databases">
        <title>Comparative genomics of Ferrovum myxofaciens strains, predominant extremophile bacteria forming large biofilm stalactites in acid mine ecosystems.</title>
        <authorList>
            <person name="Burkartova K."/>
            <person name="Ridl J."/>
            <person name="Pajer P."/>
            <person name="Falteisek L."/>
        </authorList>
    </citation>
    <scope>NUCLEOTIDE SEQUENCE</scope>
    <source>
        <strain evidence="9">MI1III</strain>
    </source>
</reference>
<dbReference type="InterPro" id="IPR032710">
    <property type="entry name" value="NTF2-like_dom_sf"/>
</dbReference>
<keyword evidence="10" id="KW-1185">Reference proteome</keyword>
<protein>
    <submittedName>
        <fullName evidence="9">Type IV secretion system protein</fullName>
    </submittedName>
    <submittedName>
        <fullName evidence="8">VirB8 protein</fullName>
    </submittedName>
</protein>
<dbReference type="GeneID" id="301708363"/>
<dbReference type="Pfam" id="PF04335">
    <property type="entry name" value="VirB8"/>
    <property type="match status" value="1"/>
</dbReference>
<feature type="transmembrane region" description="Helical" evidence="6">
    <location>
        <begin position="44"/>
        <end position="68"/>
    </location>
</feature>
<dbReference type="PATRIC" id="fig|1789004.3.peg.1398"/>
<dbReference type="EMBL" id="LRRD01000025">
    <property type="protein sequence ID" value="KXW58084.1"/>
    <property type="molecule type" value="Genomic_DNA"/>
</dbReference>
<feature type="region of interest" description="Disordered" evidence="5">
    <location>
        <begin position="1"/>
        <end position="20"/>
    </location>
</feature>
<evidence type="ECO:0000256" key="5">
    <source>
        <dbReference type="SAM" id="MobiDB-lite"/>
    </source>
</evidence>
<keyword evidence="3 6" id="KW-1133">Transmembrane helix</keyword>
<evidence type="ECO:0000259" key="7">
    <source>
        <dbReference type="Pfam" id="PF04335"/>
    </source>
</evidence>
<dbReference type="Gene3D" id="3.10.450.230">
    <property type="entry name" value="VirB8 protein"/>
    <property type="match status" value="1"/>
</dbReference>
<sequence>MRGKWTGRPKHEEPPDGTPPIVNPRVIQAWFEVQGAALVERNRWFLISLVLGLGLFLSGIALVLLLPLKAVVPFVLDRSENGAVAVSNTHVQVYHPAESEKRYFLAQWVRQLLTLDPHLTPVYLADAYQLTRGKATVEFTDWVQRNQPMAELRKDPTLTRTVAVSSVSLIEDEAALLRVVTERRNGGNPMAQREKFILTLHFSVVAPEREEEVLKNPAGLFITHFLVNTDLEQ</sequence>
<name>A0A8F3E175_9PROT</name>
<keyword evidence="4 6" id="KW-0472">Membrane</keyword>
<evidence type="ECO:0000256" key="6">
    <source>
        <dbReference type="SAM" id="Phobius"/>
    </source>
</evidence>
<dbReference type="InterPro" id="IPR007430">
    <property type="entry name" value="VirB8"/>
</dbReference>
<keyword evidence="2 6" id="KW-0812">Transmembrane</keyword>
<evidence type="ECO:0000313" key="9">
    <source>
        <dbReference type="EMBL" id="QWY77639.1"/>
    </source>
</evidence>
<evidence type="ECO:0000256" key="1">
    <source>
        <dbReference type="ARBA" id="ARBA00004167"/>
    </source>
</evidence>
<dbReference type="AlphaFoldDB" id="A0A8F3E175"/>